<dbReference type="SUPFAM" id="SSF53800">
    <property type="entry name" value="Chelatase"/>
    <property type="match status" value="1"/>
</dbReference>
<dbReference type="Gene3D" id="3.40.50.1400">
    <property type="match status" value="2"/>
</dbReference>
<gene>
    <name evidence="2" type="primary">hemH</name>
    <name evidence="2" type="ORF">GRX03_05775</name>
</gene>
<comment type="similarity">
    <text evidence="1">Belongs to the ferrochelatase family.</text>
</comment>
<keyword evidence="3" id="KW-1185">Reference proteome</keyword>
<dbReference type="EC" id="4.99.1.1" evidence="2"/>
<dbReference type="GO" id="GO:0004325">
    <property type="term" value="F:ferrochelatase activity"/>
    <property type="evidence" value="ECO:0007669"/>
    <property type="project" value="InterPro"/>
</dbReference>
<dbReference type="EMBL" id="WUUT01000002">
    <property type="protein sequence ID" value="MXR51116.1"/>
    <property type="molecule type" value="Genomic_DNA"/>
</dbReference>
<evidence type="ECO:0000256" key="1">
    <source>
        <dbReference type="RuleBase" id="RU004185"/>
    </source>
</evidence>
<organism evidence="2 3">
    <name type="scientific">Halovenus carboxidivorans</name>
    <dbReference type="NCBI Taxonomy" id="2692199"/>
    <lineage>
        <taxon>Archaea</taxon>
        <taxon>Methanobacteriati</taxon>
        <taxon>Methanobacteriota</taxon>
        <taxon>Stenosarchaea group</taxon>
        <taxon>Halobacteria</taxon>
        <taxon>Halobacteriales</taxon>
        <taxon>Haloarculaceae</taxon>
        <taxon>Halovenus</taxon>
    </lineage>
</organism>
<reference evidence="2 3" key="1">
    <citation type="submission" date="2019-12" db="EMBL/GenBank/DDBJ databases">
        <title>Isolation and characterization of three novel carbon monoxide-oxidizing members of Halobacteria from salione crusts and soils.</title>
        <authorList>
            <person name="Myers M.R."/>
            <person name="King G.M."/>
        </authorList>
    </citation>
    <scope>NUCLEOTIDE SEQUENCE [LARGE SCALE GENOMIC DNA]</scope>
    <source>
        <strain evidence="2 3">WSH3</strain>
    </source>
</reference>
<dbReference type="CDD" id="cd03411">
    <property type="entry name" value="Ferrochelatase_N"/>
    <property type="match status" value="1"/>
</dbReference>
<evidence type="ECO:0000313" key="3">
    <source>
        <dbReference type="Proteomes" id="UP000466535"/>
    </source>
</evidence>
<dbReference type="NCBIfam" id="TIGR00109">
    <property type="entry name" value="hemH"/>
    <property type="match status" value="1"/>
</dbReference>
<dbReference type="AlphaFoldDB" id="A0A6B0T4L2"/>
<dbReference type="RefSeq" id="WP_159763266.1">
    <property type="nucleotide sequence ID" value="NZ_WUUT01000002.1"/>
</dbReference>
<dbReference type="PANTHER" id="PTHR11108:SF1">
    <property type="entry name" value="FERROCHELATASE, MITOCHONDRIAL"/>
    <property type="match status" value="1"/>
</dbReference>
<dbReference type="InterPro" id="IPR033659">
    <property type="entry name" value="Ferrochelatase_N"/>
</dbReference>
<dbReference type="InterPro" id="IPR001015">
    <property type="entry name" value="Ferrochelatase"/>
</dbReference>
<dbReference type="OrthoDB" id="266111at2157"/>
<sequence length="348" mass="39827">MSTGVAMLNFGEPSEPDRERVLDYLERIFFANADLEDADSEEAARERARTLAKRRLPGLMEEYEEIGGSPLNPQAKAQVELTEEVLRDRGYDVRTYFGTQYTEPFIEDAAERAMEDGVDHLIGLPIYPLCGPSTNVISLDELDEAVEDLGWDVEQDAITGWHKHPTYNRVRAENIAEFTDEHGLDLNDEDTALVFSAHGTPKHYLDEGSRYDVYVDEFCDVTTSLLGVDEYHLGFQNHSNRDIPWTEPEVEDLIEEIDAERVVVEPVSFLHEQSETLSELDVELKEEAEEEGLEFYRVPIPHDDERIAEVFADLVEPFITDFDASYYQFRQCQCRDEPGTMCLNAPRE</sequence>
<comment type="caution">
    <text evidence="2">The sequence shown here is derived from an EMBL/GenBank/DDBJ whole genome shotgun (WGS) entry which is preliminary data.</text>
</comment>
<evidence type="ECO:0000313" key="2">
    <source>
        <dbReference type="EMBL" id="MXR51116.1"/>
    </source>
</evidence>
<dbReference type="PANTHER" id="PTHR11108">
    <property type="entry name" value="FERROCHELATASE"/>
    <property type="match status" value="1"/>
</dbReference>
<protein>
    <submittedName>
        <fullName evidence="2">Ferrochelatase</fullName>
        <ecNumber evidence="2">4.99.1.1</ecNumber>
    </submittedName>
</protein>
<accession>A0A6B0T4L2</accession>
<name>A0A6B0T4L2_9EURY</name>
<dbReference type="Proteomes" id="UP000466535">
    <property type="component" value="Unassembled WGS sequence"/>
</dbReference>
<proteinExistence type="inferred from homology"/>
<dbReference type="GO" id="GO:0006783">
    <property type="term" value="P:heme biosynthetic process"/>
    <property type="evidence" value="ECO:0007669"/>
    <property type="project" value="InterPro"/>
</dbReference>
<dbReference type="Pfam" id="PF00762">
    <property type="entry name" value="Ferrochelatase"/>
    <property type="match status" value="1"/>
</dbReference>
<keyword evidence="2" id="KW-0456">Lyase</keyword>